<dbReference type="Proteomes" id="UP001303647">
    <property type="component" value="Unassembled WGS sequence"/>
</dbReference>
<sequence length="124" mass="14565">MVRNNERKELEQPECKGIEAQPRPTQSSPSRGWRFDRTAEFPWCFRQVVQEESNWRGTWILQVKDMLGMDWGTVLVPNESGRGGKYQRKPTKHLPFMPEMQDSDDPVVLCDGRQDDLMVWLGKR</sequence>
<evidence type="ECO:0000256" key="1">
    <source>
        <dbReference type="SAM" id="MobiDB-lite"/>
    </source>
</evidence>
<gene>
    <name evidence="2" type="ORF">C7999DRAFT_18098</name>
</gene>
<dbReference type="EMBL" id="MU857803">
    <property type="protein sequence ID" value="KAK4243563.1"/>
    <property type="molecule type" value="Genomic_DNA"/>
</dbReference>
<feature type="compositionally biased region" description="Basic and acidic residues" evidence="1">
    <location>
        <begin position="1"/>
        <end position="17"/>
    </location>
</feature>
<feature type="region of interest" description="Disordered" evidence="1">
    <location>
        <begin position="1"/>
        <end position="33"/>
    </location>
</feature>
<keyword evidence="3" id="KW-1185">Reference proteome</keyword>
<protein>
    <submittedName>
        <fullName evidence="2">Uncharacterized protein</fullName>
    </submittedName>
</protein>
<organism evidence="2 3">
    <name type="scientific">Corynascus novoguineensis</name>
    <dbReference type="NCBI Taxonomy" id="1126955"/>
    <lineage>
        <taxon>Eukaryota</taxon>
        <taxon>Fungi</taxon>
        <taxon>Dikarya</taxon>
        <taxon>Ascomycota</taxon>
        <taxon>Pezizomycotina</taxon>
        <taxon>Sordariomycetes</taxon>
        <taxon>Sordariomycetidae</taxon>
        <taxon>Sordariales</taxon>
        <taxon>Chaetomiaceae</taxon>
        <taxon>Corynascus</taxon>
    </lineage>
</organism>
<dbReference type="AlphaFoldDB" id="A0AAN7CMN4"/>
<proteinExistence type="predicted"/>
<reference evidence="2" key="1">
    <citation type="journal article" date="2023" name="Mol. Phylogenet. Evol.">
        <title>Genome-scale phylogeny and comparative genomics of the fungal order Sordariales.</title>
        <authorList>
            <person name="Hensen N."/>
            <person name="Bonometti L."/>
            <person name="Westerberg I."/>
            <person name="Brannstrom I.O."/>
            <person name="Guillou S."/>
            <person name="Cros-Aarteil S."/>
            <person name="Calhoun S."/>
            <person name="Haridas S."/>
            <person name="Kuo A."/>
            <person name="Mondo S."/>
            <person name="Pangilinan J."/>
            <person name="Riley R."/>
            <person name="LaButti K."/>
            <person name="Andreopoulos B."/>
            <person name="Lipzen A."/>
            <person name="Chen C."/>
            <person name="Yan M."/>
            <person name="Daum C."/>
            <person name="Ng V."/>
            <person name="Clum A."/>
            <person name="Steindorff A."/>
            <person name="Ohm R.A."/>
            <person name="Martin F."/>
            <person name="Silar P."/>
            <person name="Natvig D.O."/>
            <person name="Lalanne C."/>
            <person name="Gautier V."/>
            <person name="Ament-Velasquez S.L."/>
            <person name="Kruys A."/>
            <person name="Hutchinson M.I."/>
            <person name="Powell A.J."/>
            <person name="Barry K."/>
            <person name="Miller A.N."/>
            <person name="Grigoriev I.V."/>
            <person name="Debuchy R."/>
            <person name="Gladieux P."/>
            <person name="Hiltunen Thoren M."/>
            <person name="Johannesson H."/>
        </authorList>
    </citation>
    <scope>NUCLEOTIDE SEQUENCE</scope>
    <source>
        <strain evidence="2">CBS 359.72</strain>
    </source>
</reference>
<name>A0AAN7CMN4_9PEZI</name>
<feature type="region of interest" description="Disordered" evidence="1">
    <location>
        <begin position="78"/>
        <end position="108"/>
    </location>
</feature>
<evidence type="ECO:0000313" key="3">
    <source>
        <dbReference type="Proteomes" id="UP001303647"/>
    </source>
</evidence>
<comment type="caution">
    <text evidence="2">The sequence shown here is derived from an EMBL/GenBank/DDBJ whole genome shotgun (WGS) entry which is preliminary data.</text>
</comment>
<reference evidence="2" key="2">
    <citation type="submission" date="2023-05" db="EMBL/GenBank/DDBJ databases">
        <authorList>
            <consortium name="Lawrence Berkeley National Laboratory"/>
            <person name="Steindorff A."/>
            <person name="Hensen N."/>
            <person name="Bonometti L."/>
            <person name="Westerberg I."/>
            <person name="Brannstrom I.O."/>
            <person name="Guillou S."/>
            <person name="Cros-Aarteil S."/>
            <person name="Calhoun S."/>
            <person name="Haridas S."/>
            <person name="Kuo A."/>
            <person name="Mondo S."/>
            <person name="Pangilinan J."/>
            <person name="Riley R."/>
            <person name="Labutti K."/>
            <person name="Andreopoulos B."/>
            <person name="Lipzen A."/>
            <person name="Chen C."/>
            <person name="Yanf M."/>
            <person name="Daum C."/>
            <person name="Ng V."/>
            <person name="Clum A."/>
            <person name="Ohm R."/>
            <person name="Martin F."/>
            <person name="Silar P."/>
            <person name="Natvig D."/>
            <person name="Lalanne C."/>
            <person name="Gautier V."/>
            <person name="Ament-Velasquez S.L."/>
            <person name="Kruys A."/>
            <person name="Hutchinson M.I."/>
            <person name="Powell A.J."/>
            <person name="Barry K."/>
            <person name="Miller A.N."/>
            <person name="Grigoriev I.V."/>
            <person name="Debuchy R."/>
            <person name="Gladieux P."/>
            <person name="Thoren M.H."/>
            <person name="Johannesson H."/>
        </authorList>
    </citation>
    <scope>NUCLEOTIDE SEQUENCE</scope>
    <source>
        <strain evidence="2">CBS 359.72</strain>
    </source>
</reference>
<evidence type="ECO:0000313" key="2">
    <source>
        <dbReference type="EMBL" id="KAK4243563.1"/>
    </source>
</evidence>
<accession>A0AAN7CMN4</accession>